<evidence type="ECO:0000256" key="4">
    <source>
        <dbReference type="ARBA" id="ARBA00023136"/>
    </source>
</evidence>
<dbReference type="GO" id="GO:0016020">
    <property type="term" value="C:membrane"/>
    <property type="evidence" value="ECO:0007669"/>
    <property type="project" value="UniProtKB-SubCell"/>
</dbReference>
<evidence type="ECO:0000256" key="1">
    <source>
        <dbReference type="ARBA" id="ARBA00004141"/>
    </source>
</evidence>
<dbReference type="Pfam" id="PF00854">
    <property type="entry name" value="PTR2"/>
    <property type="match status" value="1"/>
</dbReference>
<dbReference type="AlphaFoldDB" id="A0A8J2NZB0"/>
<feature type="non-terminal residue" evidence="5">
    <location>
        <position position="1"/>
    </location>
</feature>
<evidence type="ECO:0000256" key="3">
    <source>
        <dbReference type="ARBA" id="ARBA00022989"/>
    </source>
</evidence>
<evidence type="ECO:0000313" key="6">
    <source>
        <dbReference type="Proteomes" id="UP000708208"/>
    </source>
</evidence>
<comment type="caution">
    <text evidence="5">The sequence shown here is derived from an EMBL/GenBank/DDBJ whole genome shotgun (WGS) entry which is preliminary data.</text>
</comment>
<keyword evidence="2" id="KW-0812">Transmembrane</keyword>
<dbReference type="GO" id="GO:0022857">
    <property type="term" value="F:transmembrane transporter activity"/>
    <property type="evidence" value="ECO:0007669"/>
    <property type="project" value="InterPro"/>
</dbReference>
<keyword evidence="3" id="KW-1133">Transmembrane helix</keyword>
<keyword evidence="4" id="KW-0472">Membrane</keyword>
<dbReference type="OrthoDB" id="205993at2759"/>
<evidence type="ECO:0000256" key="2">
    <source>
        <dbReference type="ARBA" id="ARBA00022692"/>
    </source>
</evidence>
<accession>A0A8J2NZB0</accession>
<proteinExistence type="predicted"/>
<protein>
    <submittedName>
        <fullName evidence="5">Uncharacterized protein</fullName>
    </submittedName>
</protein>
<comment type="subcellular location">
    <subcellularLocation>
        <location evidence="1">Membrane</location>
        <topology evidence="1">Multi-pass membrane protein</topology>
    </subcellularLocation>
</comment>
<evidence type="ECO:0000313" key="5">
    <source>
        <dbReference type="EMBL" id="CAG7726125.1"/>
    </source>
</evidence>
<dbReference type="Proteomes" id="UP000708208">
    <property type="component" value="Unassembled WGS sequence"/>
</dbReference>
<feature type="non-terminal residue" evidence="5">
    <location>
        <position position="35"/>
    </location>
</feature>
<sequence>LFIPVPLYWSLYDQQGSRWTFQASRMDGDLGGFVL</sequence>
<name>A0A8J2NZB0_9HEXA</name>
<gene>
    <name evidence="5" type="ORF">AFUS01_LOCUS15052</name>
</gene>
<reference evidence="5" key="1">
    <citation type="submission" date="2021-06" db="EMBL/GenBank/DDBJ databases">
        <authorList>
            <person name="Hodson N. C."/>
            <person name="Mongue J. A."/>
            <person name="Jaron S. K."/>
        </authorList>
    </citation>
    <scope>NUCLEOTIDE SEQUENCE</scope>
</reference>
<keyword evidence="6" id="KW-1185">Reference proteome</keyword>
<dbReference type="InterPro" id="IPR000109">
    <property type="entry name" value="POT_fam"/>
</dbReference>
<organism evidence="5 6">
    <name type="scientific">Allacma fusca</name>
    <dbReference type="NCBI Taxonomy" id="39272"/>
    <lineage>
        <taxon>Eukaryota</taxon>
        <taxon>Metazoa</taxon>
        <taxon>Ecdysozoa</taxon>
        <taxon>Arthropoda</taxon>
        <taxon>Hexapoda</taxon>
        <taxon>Collembola</taxon>
        <taxon>Symphypleona</taxon>
        <taxon>Sminthuridae</taxon>
        <taxon>Allacma</taxon>
    </lineage>
</organism>
<dbReference type="EMBL" id="CAJVCH010131117">
    <property type="protein sequence ID" value="CAG7726125.1"/>
    <property type="molecule type" value="Genomic_DNA"/>
</dbReference>